<dbReference type="GO" id="GO:0008234">
    <property type="term" value="F:cysteine-type peptidase activity"/>
    <property type="evidence" value="ECO:0007669"/>
    <property type="project" value="InterPro"/>
</dbReference>
<dbReference type="PANTHER" id="PTHR12411">
    <property type="entry name" value="CYSTEINE PROTEASE FAMILY C1-RELATED"/>
    <property type="match status" value="1"/>
</dbReference>
<evidence type="ECO:0000313" key="4">
    <source>
        <dbReference type="Proteomes" id="UP000504631"/>
    </source>
</evidence>
<name>A0A6J3K1X4_9HYME</name>
<dbReference type="InterPro" id="IPR000668">
    <property type="entry name" value="Peptidase_C1A_C"/>
</dbReference>
<comment type="similarity">
    <text evidence="1">Belongs to the peptidase C1 family.</text>
</comment>
<evidence type="ECO:0000256" key="1">
    <source>
        <dbReference type="ARBA" id="ARBA00008455"/>
    </source>
</evidence>
<dbReference type="PROSITE" id="PS50958">
    <property type="entry name" value="SMB_2"/>
    <property type="match status" value="1"/>
</dbReference>
<dbReference type="InterPro" id="IPR025660">
    <property type="entry name" value="Pept_his_AS"/>
</dbReference>
<dbReference type="InterPro" id="IPR038765">
    <property type="entry name" value="Papain-like_cys_pep_sf"/>
</dbReference>
<gene>
    <name evidence="5" type="primary">LOC117232051</name>
</gene>
<dbReference type="AlphaFoldDB" id="A0A6J3K1X4"/>
<dbReference type="Proteomes" id="UP000504631">
    <property type="component" value="Unplaced"/>
</dbReference>
<organism evidence="4 5">
    <name type="scientific">Bombus vosnesenskii</name>
    <dbReference type="NCBI Taxonomy" id="207650"/>
    <lineage>
        <taxon>Eukaryota</taxon>
        <taxon>Metazoa</taxon>
        <taxon>Ecdysozoa</taxon>
        <taxon>Arthropoda</taxon>
        <taxon>Hexapoda</taxon>
        <taxon>Insecta</taxon>
        <taxon>Pterygota</taxon>
        <taxon>Neoptera</taxon>
        <taxon>Endopterygota</taxon>
        <taxon>Hymenoptera</taxon>
        <taxon>Apocrita</taxon>
        <taxon>Aculeata</taxon>
        <taxon>Apoidea</taxon>
        <taxon>Anthophila</taxon>
        <taxon>Apidae</taxon>
        <taxon>Bombus</taxon>
        <taxon>Pyrobombus</taxon>
    </lineage>
</organism>
<proteinExistence type="inferred from homology"/>
<keyword evidence="4" id="KW-1185">Reference proteome</keyword>
<dbReference type="GeneID" id="117232051"/>
<dbReference type="InterPro" id="IPR013128">
    <property type="entry name" value="Peptidase_C1A"/>
</dbReference>
<dbReference type="GO" id="GO:0006508">
    <property type="term" value="P:proteolysis"/>
    <property type="evidence" value="ECO:0007669"/>
    <property type="project" value="InterPro"/>
</dbReference>
<accession>A0A6J3K1X4</accession>
<protein>
    <submittedName>
        <fullName evidence="5">Uncharacterized peptidase C1-like protein F26E4.3 isoform X1</fullName>
    </submittedName>
</protein>
<dbReference type="KEGG" id="bvk:117232051"/>
<dbReference type="Pfam" id="PF00112">
    <property type="entry name" value="Peptidase_C1"/>
    <property type="match status" value="1"/>
</dbReference>
<dbReference type="RefSeq" id="XP_033347073.1">
    <property type="nucleotide sequence ID" value="XM_033491182.1"/>
</dbReference>
<keyword evidence="2" id="KW-1015">Disulfide bond</keyword>
<dbReference type="InterPro" id="IPR001212">
    <property type="entry name" value="Somatomedin_B_dom"/>
</dbReference>
<evidence type="ECO:0000313" key="5">
    <source>
        <dbReference type="RefSeq" id="XP_033347073.1"/>
    </source>
</evidence>
<dbReference type="Gene3D" id="3.90.70.10">
    <property type="entry name" value="Cysteine proteinases"/>
    <property type="match status" value="1"/>
</dbReference>
<evidence type="ECO:0000259" key="3">
    <source>
        <dbReference type="PROSITE" id="PS50958"/>
    </source>
</evidence>
<dbReference type="CDD" id="cd02620">
    <property type="entry name" value="Peptidase_C1A_CathepsinB"/>
    <property type="match status" value="1"/>
</dbReference>
<evidence type="ECO:0000256" key="2">
    <source>
        <dbReference type="ARBA" id="ARBA00023157"/>
    </source>
</evidence>
<dbReference type="PROSITE" id="PS00639">
    <property type="entry name" value="THIOL_PROTEASE_HIS"/>
    <property type="match status" value="1"/>
</dbReference>
<dbReference type="SUPFAM" id="SSF54001">
    <property type="entry name" value="Cysteine proteinases"/>
    <property type="match status" value="1"/>
</dbReference>
<dbReference type="SMART" id="SM00645">
    <property type="entry name" value="Pept_C1"/>
    <property type="match status" value="1"/>
</dbReference>
<feature type="domain" description="SMB" evidence="3">
    <location>
        <begin position="55"/>
        <end position="104"/>
    </location>
</feature>
<sequence>MRSHRWNETTNAWKMRSWKGSACGIFLLAVVSSIVDGIPDFSDLPAGPYCAKWYPLGDCCTGRQDECSTPILSTVCYCDDFCNREKQEDCCPDYWSHCKGIEPNITLPPPQETRRCYFQGKYYNQDQTFTINCNICKCTVMGRDTEVFCEQHRCLQTPELIDEINSQDLSWRARNYSEFWGRTLDEGVKLRLGTLNPSRSVYRMNSVRRIYDPESLPREFDARIRWPREISDIDDQGWCGASWAISATRVASDRFALMSKGADSVLLSAQHLLSCNNRGQQACSGGYLDRAWLYMRKFGLVDEECYPWEGTNVQCKLRKRTDLKTAGCRPPVNPLRTELYKVGPAYRLGNETDIMYEILTSGPVQATMKVYQDFFSYESGIYKHTATTEHYAFGYHSVRIIGWGEDTSAHRYRNLPIKYWLVVNSWGQQWGESGLFRIQRGTNECDIESFVVAVWAKTI</sequence>
<reference evidence="5" key="1">
    <citation type="submission" date="2025-08" db="UniProtKB">
        <authorList>
            <consortium name="RefSeq"/>
        </authorList>
    </citation>
    <scope>IDENTIFICATION</scope>
    <source>
        <tissue evidence="5">Muscle</tissue>
    </source>
</reference>